<feature type="short sequence motif" description="Histidine triad motif" evidence="2 3">
    <location>
        <begin position="99"/>
        <end position="103"/>
    </location>
</feature>
<proteinExistence type="predicted"/>
<organism evidence="5 6">
    <name type="scientific">Sphaerobacter thermophilus (strain ATCC 49802 / DSM 20745 / KCCM 41009 / NCIMB 13125 / S 6022)</name>
    <dbReference type="NCBI Taxonomy" id="479434"/>
    <lineage>
        <taxon>Bacteria</taxon>
        <taxon>Pseudomonadati</taxon>
        <taxon>Thermomicrobiota</taxon>
        <taxon>Thermomicrobia</taxon>
        <taxon>Sphaerobacterales</taxon>
        <taxon>Sphaerobacterineae</taxon>
        <taxon>Sphaerobacteraceae</taxon>
        <taxon>Sphaerobacter</taxon>
    </lineage>
</organism>
<dbReference type="eggNOG" id="COG0537">
    <property type="taxonomic scope" value="Bacteria"/>
</dbReference>
<dbReference type="GO" id="GO:0003824">
    <property type="term" value="F:catalytic activity"/>
    <property type="evidence" value="ECO:0007669"/>
    <property type="project" value="InterPro"/>
</dbReference>
<dbReference type="InterPro" id="IPR019808">
    <property type="entry name" value="Histidine_triad_CS"/>
</dbReference>
<feature type="domain" description="HIT" evidence="4">
    <location>
        <begin position="6"/>
        <end position="115"/>
    </location>
</feature>
<dbReference type="AlphaFoldDB" id="D1C1V6"/>
<gene>
    <name evidence="5" type="ordered locus">Sthe_0786</name>
</gene>
<evidence type="ECO:0000259" key="4">
    <source>
        <dbReference type="PROSITE" id="PS51084"/>
    </source>
</evidence>
<dbReference type="KEGG" id="sti:Sthe_0786"/>
<dbReference type="Pfam" id="PF01230">
    <property type="entry name" value="HIT"/>
    <property type="match status" value="1"/>
</dbReference>
<reference evidence="6" key="1">
    <citation type="submission" date="2009-11" db="EMBL/GenBank/DDBJ databases">
        <title>The complete chromosome 1 of Sphaerobacter thermophilus DSM 20745.</title>
        <authorList>
            <person name="Lucas S."/>
            <person name="Copeland A."/>
            <person name="Lapidus A."/>
            <person name="Glavina del Rio T."/>
            <person name="Dalin E."/>
            <person name="Tice H."/>
            <person name="Bruce D."/>
            <person name="Goodwin L."/>
            <person name="Pitluck S."/>
            <person name="Kyrpides N."/>
            <person name="Mavromatis K."/>
            <person name="Ivanova N."/>
            <person name="Mikhailova N."/>
            <person name="LaButti K.M."/>
            <person name="Clum A."/>
            <person name="Sun H.I."/>
            <person name="Brettin T."/>
            <person name="Detter J.C."/>
            <person name="Han C."/>
            <person name="Larimer F."/>
            <person name="Land M."/>
            <person name="Hauser L."/>
            <person name="Markowitz V."/>
            <person name="Cheng J.F."/>
            <person name="Hugenholtz P."/>
            <person name="Woyke T."/>
            <person name="Wu D."/>
            <person name="Steenblock K."/>
            <person name="Schneider S."/>
            <person name="Pukall R."/>
            <person name="Goeker M."/>
            <person name="Klenk H.P."/>
            <person name="Eisen J.A."/>
        </authorList>
    </citation>
    <scope>NUCLEOTIDE SEQUENCE [LARGE SCALE GENOMIC DNA]</scope>
    <source>
        <strain evidence="6">ATCC 49802 / DSM 20745 / S 6022</strain>
    </source>
</reference>
<accession>D1C1V6</accession>
<evidence type="ECO:0000313" key="6">
    <source>
        <dbReference type="Proteomes" id="UP000002027"/>
    </source>
</evidence>
<dbReference type="PRINTS" id="PR00332">
    <property type="entry name" value="HISTRIAD"/>
</dbReference>
<dbReference type="SUPFAM" id="SSF54197">
    <property type="entry name" value="HIT-like"/>
    <property type="match status" value="1"/>
</dbReference>
<dbReference type="EMBL" id="CP001823">
    <property type="protein sequence ID" value="ACZ38223.1"/>
    <property type="molecule type" value="Genomic_DNA"/>
</dbReference>
<evidence type="ECO:0000256" key="1">
    <source>
        <dbReference type="PIRSR" id="PIRSR601310-1"/>
    </source>
</evidence>
<dbReference type="STRING" id="479434.Sthe_0786"/>
<dbReference type="InterPro" id="IPR036265">
    <property type="entry name" value="HIT-like_sf"/>
</dbReference>
<dbReference type="Gene3D" id="3.30.428.10">
    <property type="entry name" value="HIT-like"/>
    <property type="match status" value="1"/>
</dbReference>
<dbReference type="PROSITE" id="PS00892">
    <property type="entry name" value="HIT_1"/>
    <property type="match status" value="1"/>
</dbReference>
<dbReference type="PANTHER" id="PTHR23089">
    <property type="entry name" value="HISTIDINE TRIAD HIT PROTEIN"/>
    <property type="match status" value="1"/>
</dbReference>
<dbReference type="CDD" id="cd01276">
    <property type="entry name" value="PKCI_related"/>
    <property type="match status" value="1"/>
</dbReference>
<dbReference type="Proteomes" id="UP000002027">
    <property type="component" value="Chromosome 1"/>
</dbReference>
<name>D1C1V6_SPHTD</name>
<evidence type="ECO:0000256" key="3">
    <source>
        <dbReference type="PROSITE-ProRule" id="PRU00464"/>
    </source>
</evidence>
<protein>
    <submittedName>
        <fullName evidence="5">Histidine triad (HIT) protein</fullName>
    </submittedName>
</protein>
<feature type="active site" description="Tele-AMP-histidine intermediate" evidence="1">
    <location>
        <position position="101"/>
    </location>
</feature>
<dbReference type="FunCoup" id="D1C1V6">
    <property type="interactions" value="435"/>
</dbReference>
<dbReference type="InterPro" id="IPR011146">
    <property type="entry name" value="HIT-like"/>
</dbReference>
<dbReference type="OrthoDB" id="9784774at2"/>
<dbReference type="RefSeq" id="WP_012871270.1">
    <property type="nucleotide sequence ID" value="NC_013523.1"/>
</dbReference>
<dbReference type="PROSITE" id="PS51084">
    <property type="entry name" value="HIT_2"/>
    <property type="match status" value="1"/>
</dbReference>
<sequence>MANDCIFCRIVAGELPATIVYQDDEVTAFNDINPQASTHVLVIPNQHITSLNDAEETDPALLGRLLQVAAKVARDAGLAESGYRVVTNTGPDSGQTVFHLHFHVLGGNPLRLPLG</sequence>
<evidence type="ECO:0000256" key="2">
    <source>
        <dbReference type="PIRSR" id="PIRSR601310-3"/>
    </source>
</evidence>
<reference evidence="5 6" key="2">
    <citation type="journal article" date="2010" name="Stand. Genomic Sci.">
        <title>Complete genome sequence of Desulfohalobium retbaense type strain (HR(100)).</title>
        <authorList>
            <person name="Spring S."/>
            <person name="Nolan M."/>
            <person name="Lapidus A."/>
            <person name="Glavina Del Rio T."/>
            <person name="Copeland A."/>
            <person name="Tice H."/>
            <person name="Cheng J.F."/>
            <person name="Lucas S."/>
            <person name="Land M."/>
            <person name="Chen F."/>
            <person name="Bruce D."/>
            <person name="Goodwin L."/>
            <person name="Pitluck S."/>
            <person name="Ivanova N."/>
            <person name="Mavromatis K."/>
            <person name="Mikhailova N."/>
            <person name="Pati A."/>
            <person name="Chen A."/>
            <person name="Palaniappan K."/>
            <person name="Hauser L."/>
            <person name="Chang Y.J."/>
            <person name="Jeffries C.D."/>
            <person name="Munk C."/>
            <person name="Kiss H."/>
            <person name="Chain P."/>
            <person name="Han C."/>
            <person name="Brettin T."/>
            <person name="Detter J.C."/>
            <person name="Schuler E."/>
            <person name="Goker M."/>
            <person name="Rohde M."/>
            <person name="Bristow J."/>
            <person name="Eisen J.A."/>
            <person name="Markowitz V."/>
            <person name="Hugenholtz P."/>
            <person name="Kyrpides N.C."/>
            <person name="Klenk H.P."/>
        </authorList>
    </citation>
    <scope>NUCLEOTIDE SEQUENCE [LARGE SCALE GENOMIC DNA]</scope>
    <source>
        <strain evidence="6">ATCC 49802 / DSM 20745 / S 6022</strain>
    </source>
</reference>
<dbReference type="InParanoid" id="D1C1V6"/>
<evidence type="ECO:0000313" key="5">
    <source>
        <dbReference type="EMBL" id="ACZ38223.1"/>
    </source>
</evidence>
<dbReference type="HOGENOM" id="CLU_056776_8_1_0"/>
<keyword evidence="6" id="KW-1185">Reference proteome</keyword>
<dbReference type="InterPro" id="IPR001310">
    <property type="entry name" value="Histidine_triad_HIT"/>
</dbReference>